<dbReference type="OrthoDB" id="9805575at2"/>
<evidence type="ECO:0000256" key="2">
    <source>
        <dbReference type="ARBA" id="ARBA00022723"/>
    </source>
</evidence>
<evidence type="ECO:0000256" key="1">
    <source>
        <dbReference type="ARBA" id="ARBA00005495"/>
    </source>
</evidence>
<dbReference type="Pfam" id="PF04828">
    <property type="entry name" value="GFA"/>
    <property type="match status" value="1"/>
</dbReference>
<dbReference type="InterPro" id="IPR052355">
    <property type="entry name" value="CENP-V-like"/>
</dbReference>
<organism evidence="5 6">
    <name type="scientific">Neomesorhizobium albiziae</name>
    <dbReference type="NCBI Taxonomy" id="335020"/>
    <lineage>
        <taxon>Bacteria</taxon>
        <taxon>Pseudomonadati</taxon>
        <taxon>Pseudomonadota</taxon>
        <taxon>Alphaproteobacteria</taxon>
        <taxon>Hyphomicrobiales</taxon>
        <taxon>Phyllobacteriaceae</taxon>
        <taxon>Neomesorhizobium</taxon>
    </lineage>
</organism>
<dbReference type="Proteomes" id="UP000323300">
    <property type="component" value="Unassembled WGS sequence"/>
</dbReference>
<dbReference type="GO" id="GO:0016846">
    <property type="term" value="F:carbon-sulfur lyase activity"/>
    <property type="evidence" value="ECO:0007669"/>
    <property type="project" value="InterPro"/>
</dbReference>
<evidence type="ECO:0000313" key="5">
    <source>
        <dbReference type="EMBL" id="SFK34424.1"/>
    </source>
</evidence>
<evidence type="ECO:0000259" key="4">
    <source>
        <dbReference type="PROSITE" id="PS51891"/>
    </source>
</evidence>
<proteinExistence type="inferred from homology"/>
<keyword evidence="3" id="KW-0862">Zinc</keyword>
<sequence>MIIKGSCHCKATQFEVAYVPETVTRCTCSICSKRGGLWAYYKPADVRFISDNSKSSYEWQTKVCKINFCSVCGCSTYNETPDFSTGAPNFDNPQIVINARLFDDFDVGSIEVFEIDGKNLW</sequence>
<dbReference type="EMBL" id="FOSL01000005">
    <property type="protein sequence ID" value="SFK34424.1"/>
    <property type="molecule type" value="Genomic_DNA"/>
</dbReference>
<keyword evidence="2" id="KW-0479">Metal-binding</keyword>
<gene>
    <name evidence="5" type="ORF">SAMN04488498_105121</name>
</gene>
<dbReference type="AlphaFoldDB" id="A0A1I3YRF7"/>
<dbReference type="PANTHER" id="PTHR28620:SF1">
    <property type="entry name" value="CENP-V_GFA DOMAIN-CONTAINING PROTEIN"/>
    <property type="match status" value="1"/>
</dbReference>
<comment type="similarity">
    <text evidence="1">Belongs to the Gfa family.</text>
</comment>
<reference evidence="5 6" key="1">
    <citation type="submission" date="2016-10" db="EMBL/GenBank/DDBJ databases">
        <authorList>
            <person name="Varghese N."/>
            <person name="Submissions S."/>
        </authorList>
    </citation>
    <scope>NUCLEOTIDE SEQUENCE [LARGE SCALE GENOMIC DNA]</scope>
    <source>
        <strain evidence="5 6">DSM 21822</strain>
    </source>
</reference>
<dbReference type="InterPro" id="IPR006913">
    <property type="entry name" value="CENP-V/GFA"/>
</dbReference>
<dbReference type="RefSeq" id="WP_149760150.1">
    <property type="nucleotide sequence ID" value="NZ_BSPE01000056.1"/>
</dbReference>
<feature type="domain" description="CENP-V/GFA" evidence="4">
    <location>
        <begin position="3"/>
        <end position="121"/>
    </location>
</feature>
<accession>A0A1I3YRF7</accession>
<dbReference type="SUPFAM" id="SSF51316">
    <property type="entry name" value="Mss4-like"/>
    <property type="match status" value="1"/>
</dbReference>
<keyword evidence="6" id="KW-1185">Reference proteome</keyword>
<name>A0A1I3YRF7_9HYPH</name>
<dbReference type="GO" id="GO:0046872">
    <property type="term" value="F:metal ion binding"/>
    <property type="evidence" value="ECO:0007669"/>
    <property type="project" value="UniProtKB-KW"/>
</dbReference>
<evidence type="ECO:0000256" key="3">
    <source>
        <dbReference type="ARBA" id="ARBA00022833"/>
    </source>
</evidence>
<dbReference type="PANTHER" id="PTHR28620">
    <property type="entry name" value="CENTROMERE PROTEIN V"/>
    <property type="match status" value="1"/>
</dbReference>
<protein>
    <submittedName>
        <fullName evidence="5">Uncharacterized conserved protein</fullName>
    </submittedName>
</protein>
<dbReference type="PROSITE" id="PS51891">
    <property type="entry name" value="CENP_V_GFA"/>
    <property type="match status" value="1"/>
</dbReference>
<dbReference type="InterPro" id="IPR011057">
    <property type="entry name" value="Mss4-like_sf"/>
</dbReference>
<evidence type="ECO:0000313" key="6">
    <source>
        <dbReference type="Proteomes" id="UP000323300"/>
    </source>
</evidence>
<dbReference type="Gene3D" id="2.170.150.70">
    <property type="match status" value="1"/>
</dbReference>